<dbReference type="AlphaFoldDB" id="A0A941GQR3"/>
<keyword evidence="6" id="KW-0598">Phosphotransferase system</keyword>
<dbReference type="RefSeq" id="WP_212120907.1">
    <property type="nucleotide sequence ID" value="NZ_JAGTPX020000010.1"/>
</dbReference>
<feature type="domain" description="PTS EIIB type-1" evidence="14">
    <location>
        <begin position="4"/>
        <end position="85"/>
    </location>
</feature>
<dbReference type="NCBIfam" id="TIGR01995">
    <property type="entry name" value="PTS-II-ABC-beta"/>
    <property type="match status" value="1"/>
</dbReference>
<dbReference type="EC" id="2.7.1.-" evidence="16"/>
<keyword evidence="2" id="KW-0813">Transport</keyword>
<dbReference type="Pfam" id="PF00367">
    <property type="entry name" value="PTS_EIIB"/>
    <property type="match status" value="1"/>
</dbReference>
<dbReference type="PROSITE" id="PS51093">
    <property type="entry name" value="PTS_EIIA_TYPE_1"/>
    <property type="match status" value="1"/>
</dbReference>
<keyword evidence="10 12" id="KW-0472">Membrane</keyword>
<feature type="transmembrane region" description="Helical" evidence="12">
    <location>
        <begin position="235"/>
        <end position="259"/>
    </location>
</feature>
<organism evidence="16">
    <name type="scientific">Niallia circulans</name>
    <name type="common">Bacillus circulans</name>
    <dbReference type="NCBI Taxonomy" id="1397"/>
    <lineage>
        <taxon>Bacteria</taxon>
        <taxon>Bacillati</taxon>
        <taxon>Bacillota</taxon>
        <taxon>Bacilli</taxon>
        <taxon>Bacillales</taxon>
        <taxon>Bacillaceae</taxon>
        <taxon>Niallia</taxon>
    </lineage>
</organism>
<dbReference type="Pfam" id="PF02378">
    <property type="entry name" value="PTS_EIIC"/>
    <property type="match status" value="1"/>
</dbReference>
<dbReference type="InterPro" id="IPR011297">
    <property type="entry name" value="PTS_IIABC_b_glu"/>
</dbReference>
<feature type="domain" description="PTS EIIA type-1" evidence="13">
    <location>
        <begin position="485"/>
        <end position="589"/>
    </location>
</feature>
<accession>A0A941GQR3</accession>
<feature type="active site" description="Phosphocysteine intermediate; for EIIB activity" evidence="11">
    <location>
        <position position="26"/>
    </location>
</feature>
<evidence type="ECO:0000256" key="5">
    <source>
        <dbReference type="ARBA" id="ARBA00022679"/>
    </source>
</evidence>
<keyword evidence="9 12" id="KW-1133">Transmembrane helix</keyword>
<evidence type="ECO:0000256" key="10">
    <source>
        <dbReference type="ARBA" id="ARBA00023136"/>
    </source>
</evidence>
<dbReference type="GO" id="GO:0090589">
    <property type="term" value="F:protein-phosphocysteine-trehalose phosphotransferase system transporter activity"/>
    <property type="evidence" value="ECO:0007669"/>
    <property type="project" value="TreeGrafter"/>
</dbReference>
<name>A0A941GQR3_NIACI</name>
<dbReference type="InterPro" id="IPR003352">
    <property type="entry name" value="PTS_EIIC"/>
</dbReference>
<sequence>MDYKESASRIVGLVGGKENISSLEHCATRLRFMLADNSKINVEELKKVPGVIGVIVKQQCQVIIGNDVIEVYDEIMKMGDFSGSKATINSGEKEKISTKVVGVLSGIFQPLVPVMAGAGILKAMLILLTTFNILSPDSSTYMVMFAISETTFYFLPLMVAYTTANICKSNKIVAVGAIGVLLYPQMTEMISNGASFLGVSIQQVSYSSQVFPAILGVAFLSIIEKVFNRITPKAIRVFFVPMMSLAITVPVVLLVLGPLGYNMGNVLTSGILFIYAHLGFIAVGLLAAILPFMVGTGMHKALLPYGISTLAKYGYETLYASAVLAHNIAEAGACFGVALRTKNQQLKATAISSGTTALMGITEPALYGITLQNKRVMRSVVIGGAVAGMFCGLVSLKIFALVTPGLASMMVFMTDDSPMNFWYAVIGFIIALTTSFLVMVFTWKDDEVIEESTDKNHESLEHLDEVNEVYAPIQGEVLELDKVSDEMFSSKTLGDGFAIIPTKGELRAPIDGTIQMVFETKHAVGMKTTNGTELLFHIGIDTVQLNGKGFEVFVSVGDKVKRGDLLVTFDIDLIKSSNLDVTVPVVVTNTNYYHIEHLNTTGNDGVIISTIRK</sequence>
<keyword evidence="7 12" id="KW-0812">Transmembrane</keyword>
<feature type="domain" description="PTS EIIC type-1" evidence="15">
    <location>
        <begin position="102"/>
        <end position="454"/>
    </location>
</feature>
<feature type="transmembrane region" description="Helical" evidence="12">
    <location>
        <begin position="169"/>
        <end position="186"/>
    </location>
</feature>
<dbReference type="PANTHER" id="PTHR30175">
    <property type="entry name" value="PHOSPHOTRANSFERASE SYSTEM TRANSPORT PROTEIN"/>
    <property type="match status" value="1"/>
</dbReference>
<evidence type="ECO:0000256" key="12">
    <source>
        <dbReference type="SAM" id="Phobius"/>
    </source>
</evidence>
<evidence type="ECO:0000259" key="14">
    <source>
        <dbReference type="PROSITE" id="PS51098"/>
    </source>
</evidence>
<dbReference type="GO" id="GO:0016301">
    <property type="term" value="F:kinase activity"/>
    <property type="evidence" value="ECO:0007669"/>
    <property type="project" value="UniProtKB-KW"/>
</dbReference>
<feature type="transmembrane region" description="Helical" evidence="12">
    <location>
        <begin position="100"/>
        <end position="121"/>
    </location>
</feature>
<dbReference type="PROSITE" id="PS01035">
    <property type="entry name" value="PTS_EIIB_TYPE_1_CYS"/>
    <property type="match status" value="1"/>
</dbReference>
<evidence type="ECO:0000259" key="13">
    <source>
        <dbReference type="PROSITE" id="PS51093"/>
    </source>
</evidence>
<keyword evidence="5 16" id="KW-0808">Transferase</keyword>
<evidence type="ECO:0000256" key="2">
    <source>
        <dbReference type="ARBA" id="ARBA00022448"/>
    </source>
</evidence>
<dbReference type="Pfam" id="PF00358">
    <property type="entry name" value="PTS_EIIA_1"/>
    <property type="match status" value="1"/>
</dbReference>
<dbReference type="InterPro" id="IPR050558">
    <property type="entry name" value="PTS_Sugar-Specific_Components"/>
</dbReference>
<evidence type="ECO:0000259" key="15">
    <source>
        <dbReference type="PROSITE" id="PS51103"/>
    </source>
</evidence>
<dbReference type="SUPFAM" id="SSF55604">
    <property type="entry name" value="Glucose permease domain IIB"/>
    <property type="match status" value="1"/>
</dbReference>
<comment type="subcellular location">
    <subcellularLocation>
        <location evidence="1">Cell membrane</location>
        <topology evidence="1">Multi-pass membrane protein</topology>
    </subcellularLocation>
</comment>
<dbReference type="CDD" id="cd00212">
    <property type="entry name" value="PTS_IIB_glc"/>
    <property type="match status" value="1"/>
</dbReference>
<dbReference type="InterPro" id="IPR013013">
    <property type="entry name" value="PTS_EIIC_1"/>
</dbReference>
<dbReference type="SUPFAM" id="SSF51261">
    <property type="entry name" value="Duplicated hybrid motif"/>
    <property type="match status" value="1"/>
</dbReference>
<evidence type="ECO:0000256" key="9">
    <source>
        <dbReference type="ARBA" id="ARBA00022989"/>
    </source>
</evidence>
<dbReference type="InterPro" id="IPR018113">
    <property type="entry name" value="PTrfase_EIIB_Cys"/>
</dbReference>
<keyword evidence="8" id="KW-0418">Kinase</keyword>
<gene>
    <name evidence="16" type="ORF">KD144_19190</name>
</gene>
<dbReference type="NCBIfam" id="TIGR00830">
    <property type="entry name" value="PTBA"/>
    <property type="match status" value="1"/>
</dbReference>
<dbReference type="GO" id="GO:0015771">
    <property type="term" value="P:trehalose transport"/>
    <property type="evidence" value="ECO:0007669"/>
    <property type="project" value="TreeGrafter"/>
</dbReference>
<dbReference type="FunFam" id="2.70.70.10:FF:000001">
    <property type="entry name" value="PTS system glucose-specific IIA component"/>
    <property type="match status" value="1"/>
</dbReference>
<dbReference type="PROSITE" id="PS51098">
    <property type="entry name" value="PTS_EIIB_TYPE_1"/>
    <property type="match status" value="1"/>
</dbReference>
<protein>
    <submittedName>
        <fullName evidence="16">Beta-glucoside-specific PTS transporter subunit IIABC</fullName>
        <ecNumber evidence="16">2.7.1.-</ecNumber>
    </submittedName>
</protein>
<dbReference type="PROSITE" id="PS00371">
    <property type="entry name" value="PTS_EIIA_TYPE_1_HIS"/>
    <property type="match status" value="1"/>
</dbReference>
<keyword evidence="3" id="KW-1003">Cell membrane</keyword>
<evidence type="ECO:0000256" key="8">
    <source>
        <dbReference type="ARBA" id="ARBA00022777"/>
    </source>
</evidence>
<evidence type="ECO:0000256" key="1">
    <source>
        <dbReference type="ARBA" id="ARBA00004651"/>
    </source>
</evidence>
<comment type="caution">
    <text evidence="16">The sequence shown here is derived from an EMBL/GenBank/DDBJ whole genome shotgun (WGS) entry which is preliminary data.</text>
</comment>
<evidence type="ECO:0000256" key="4">
    <source>
        <dbReference type="ARBA" id="ARBA00022597"/>
    </source>
</evidence>
<evidence type="ECO:0000313" key="16">
    <source>
        <dbReference type="EMBL" id="MBR8671665.1"/>
    </source>
</evidence>
<dbReference type="InterPro" id="IPR001127">
    <property type="entry name" value="PTS_EIIA_1_perm"/>
</dbReference>
<dbReference type="GO" id="GO:0005886">
    <property type="term" value="C:plasma membrane"/>
    <property type="evidence" value="ECO:0007669"/>
    <property type="project" value="UniProtKB-SubCell"/>
</dbReference>
<dbReference type="PROSITE" id="PS51103">
    <property type="entry name" value="PTS_EIIC_TYPE_1"/>
    <property type="match status" value="1"/>
</dbReference>
<keyword evidence="4" id="KW-0762">Sugar transport</keyword>
<dbReference type="InterPro" id="IPR011055">
    <property type="entry name" value="Dup_hybrid_motif"/>
</dbReference>
<dbReference type="EMBL" id="JAGTPX010000024">
    <property type="protein sequence ID" value="MBR8671665.1"/>
    <property type="molecule type" value="Genomic_DNA"/>
</dbReference>
<dbReference type="GO" id="GO:0009401">
    <property type="term" value="P:phosphoenolpyruvate-dependent sugar phosphotransferase system"/>
    <property type="evidence" value="ECO:0007669"/>
    <property type="project" value="UniProtKB-KW"/>
</dbReference>
<evidence type="ECO:0000256" key="7">
    <source>
        <dbReference type="ARBA" id="ARBA00022692"/>
    </source>
</evidence>
<dbReference type="Gene3D" id="3.30.1360.60">
    <property type="entry name" value="Glucose permease domain IIB"/>
    <property type="match status" value="1"/>
</dbReference>
<dbReference type="PANTHER" id="PTHR30175:SF1">
    <property type="entry name" value="PTS SYSTEM ARBUTIN-, CELLOBIOSE-, AND SALICIN-SPECIFIC EIIBC COMPONENT-RELATED"/>
    <property type="match status" value="1"/>
</dbReference>
<dbReference type="InterPro" id="IPR036878">
    <property type="entry name" value="Glu_permease_IIB"/>
</dbReference>
<dbReference type="FunFam" id="3.30.1360.60:FF:000001">
    <property type="entry name" value="PTS system glucose-specific IIBC component PtsG"/>
    <property type="match status" value="1"/>
</dbReference>
<evidence type="ECO:0000256" key="11">
    <source>
        <dbReference type="PROSITE-ProRule" id="PRU00421"/>
    </source>
</evidence>
<evidence type="ECO:0000256" key="3">
    <source>
        <dbReference type="ARBA" id="ARBA00022475"/>
    </source>
</evidence>
<feature type="transmembrane region" description="Helical" evidence="12">
    <location>
        <begin position="271"/>
        <end position="294"/>
    </location>
</feature>
<dbReference type="InterPro" id="IPR001996">
    <property type="entry name" value="PTS_IIB_1"/>
</dbReference>
<dbReference type="Gene3D" id="2.70.70.10">
    <property type="entry name" value="Glucose Permease (Domain IIA)"/>
    <property type="match status" value="1"/>
</dbReference>
<feature type="transmembrane region" description="Helical" evidence="12">
    <location>
        <begin position="380"/>
        <end position="401"/>
    </location>
</feature>
<reference evidence="16" key="1">
    <citation type="submission" date="2021-04" db="EMBL/GenBank/DDBJ databases">
        <title>Genomic analysis of electroactive and textile dye degrading Bacillus circulans strain: DC10 isolated from constructed wetland-microbial fuel cells treating textile dye wastewaters.</title>
        <authorList>
            <person name="Patel D.U."/>
            <person name="Desai C.R."/>
        </authorList>
    </citation>
    <scope>NUCLEOTIDE SEQUENCE</scope>
    <source>
        <strain evidence="16">DC10</strain>
    </source>
</reference>
<dbReference type="GO" id="GO:0008982">
    <property type="term" value="F:protein-N(PI)-phosphohistidine-sugar phosphotransferase activity"/>
    <property type="evidence" value="ECO:0007669"/>
    <property type="project" value="InterPro"/>
</dbReference>
<proteinExistence type="predicted"/>
<feature type="transmembrane region" description="Helical" evidence="12">
    <location>
        <begin position="206"/>
        <end position="223"/>
    </location>
</feature>
<evidence type="ECO:0000256" key="6">
    <source>
        <dbReference type="ARBA" id="ARBA00022683"/>
    </source>
</evidence>
<feature type="transmembrane region" description="Helical" evidence="12">
    <location>
        <begin position="141"/>
        <end position="162"/>
    </location>
</feature>
<feature type="transmembrane region" description="Helical" evidence="12">
    <location>
        <begin position="421"/>
        <end position="443"/>
    </location>
</feature>